<keyword evidence="2" id="KW-0812">Transmembrane</keyword>
<feature type="domain" description="DUF1232" evidence="5">
    <location>
        <begin position="224"/>
        <end position="257"/>
    </location>
</feature>
<evidence type="ECO:0000313" key="6">
    <source>
        <dbReference type="EMBL" id="KGN01789.1"/>
    </source>
</evidence>
<evidence type="ECO:0000256" key="4">
    <source>
        <dbReference type="ARBA" id="ARBA00023136"/>
    </source>
</evidence>
<evidence type="ECO:0000256" key="2">
    <source>
        <dbReference type="ARBA" id="ARBA00022692"/>
    </source>
</evidence>
<dbReference type="Pfam" id="PF06803">
    <property type="entry name" value="DUF1232"/>
    <property type="match status" value="1"/>
</dbReference>
<keyword evidence="3" id="KW-1133">Transmembrane helix</keyword>
<sequence length="326" mass="37475">MNISNVKVRVTEKDILTILEEVLNIKELNIYNIKIGELIEVKGSYKKGIKFNFQVTLGLGNIDDNVLKLRVFKVKVGVLRICTGLANYILKKVLKSFEYMGLTVEQKTLFIDFKKLCKYIPLVEFTLKHITLFENNAEVYIEDLIYKDKKDVLSLDELKDKLKEDEVEHEAVVTEECGYSKVRCDAIEKIPEDYRDLGEYIMLLPDITNLLYSLMRDEKVDKKTKILIGSAITYALLPVDIIPDSIPLIGKVDDIGIGLILLDKIIDSVDEETILKHWKGNREFIIKVKELKNNLFNSVGRKNTLMVINGCLIGVKKLIYRKRNSK</sequence>
<evidence type="ECO:0000259" key="5">
    <source>
        <dbReference type="Pfam" id="PF06803"/>
    </source>
</evidence>
<gene>
    <name evidence="6" type="ORF">Z969_07565</name>
</gene>
<comment type="subcellular location">
    <subcellularLocation>
        <location evidence="1">Endomembrane system</location>
        <topology evidence="1">Multi-pass membrane protein</topology>
    </subcellularLocation>
</comment>
<evidence type="ECO:0000256" key="1">
    <source>
        <dbReference type="ARBA" id="ARBA00004127"/>
    </source>
</evidence>
<dbReference type="EMBL" id="JDRX01000016">
    <property type="protein sequence ID" value="KGN01789.1"/>
    <property type="molecule type" value="Genomic_DNA"/>
</dbReference>
<protein>
    <recommendedName>
        <fullName evidence="5">DUF1232 domain-containing protein</fullName>
    </recommendedName>
</protein>
<evidence type="ECO:0000256" key="3">
    <source>
        <dbReference type="ARBA" id="ARBA00022989"/>
    </source>
</evidence>
<dbReference type="GO" id="GO:0012505">
    <property type="term" value="C:endomembrane system"/>
    <property type="evidence" value="ECO:0007669"/>
    <property type="project" value="UniProtKB-SubCell"/>
</dbReference>
<comment type="caution">
    <text evidence="6">The sequence shown here is derived from an EMBL/GenBank/DDBJ whole genome shotgun (WGS) entry which is preliminary data.</text>
</comment>
<organism evidence="6 7">
    <name type="scientific">Clostridium novyi A str. 4570</name>
    <dbReference type="NCBI Taxonomy" id="1444290"/>
    <lineage>
        <taxon>Bacteria</taxon>
        <taxon>Bacillati</taxon>
        <taxon>Bacillota</taxon>
        <taxon>Clostridia</taxon>
        <taxon>Eubacteriales</taxon>
        <taxon>Clostridiaceae</taxon>
        <taxon>Clostridium</taxon>
    </lineage>
</organism>
<keyword evidence="4" id="KW-0472">Membrane</keyword>
<name>A0AA89CN47_CLONO</name>
<accession>A0AA89CN47</accession>
<dbReference type="RefSeq" id="WP_039250050.1">
    <property type="nucleotide sequence ID" value="NZ_JDRX01000016.1"/>
</dbReference>
<dbReference type="Proteomes" id="UP000030016">
    <property type="component" value="Unassembled WGS sequence"/>
</dbReference>
<proteinExistence type="predicted"/>
<evidence type="ECO:0000313" key="7">
    <source>
        <dbReference type="Proteomes" id="UP000030016"/>
    </source>
</evidence>
<dbReference type="AlphaFoldDB" id="A0AA89CN47"/>
<dbReference type="InterPro" id="IPR010652">
    <property type="entry name" value="DUF1232"/>
</dbReference>
<reference evidence="6 7" key="1">
    <citation type="submission" date="2014-01" db="EMBL/GenBank/DDBJ databases">
        <title>Plasmidome dynamics in the species complex Clostridium novyi sensu lato converts strains of independent lineages into distinctly different pathogens.</title>
        <authorList>
            <person name="Skarin H."/>
            <person name="Segerman B."/>
        </authorList>
    </citation>
    <scope>NUCLEOTIDE SEQUENCE [LARGE SCALE GENOMIC DNA]</scope>
    <source>
        <strain evidence="6 7">4570</strain>
    </source>
</reference>